<evidence type="ECO:0000313" key="2">
    <source>
        <dbReference type="Proteomes" id="UP000177817"/>
    </source>
</evidence>
<dbReference type="AlphaFoldDB" id="A0A1G2BR48"/>
<proteinExistence type="predicted"/>
<evidence type="ECO:0008006" key="3">
    <source>
        <dbReference type="Google" id="ProtNLM"/>
    </source>
</evidence>
<gene>
    <name evidence="1" type="ORF">A2677_03065</name>
</gene>
<dbReference type="InterPro" id="IPR011009">
    <property type="entry name" value="Kinase-like_dom_sf"/>
</dbReference>
<name>A0A1G2BR48_9BACT</name>
<protein>
    <recommendedName>
        <fullName evidence="3">Protein kinase domain-containing protein</fullName>
    </recommendedName>
</protein>
<dbReference type="Gene3D" id="1.10.510.10">
    <property type="entry name" value="Transferase(Phosphotransferase) domain 1"/>
    <property type="match status" value="1"/>
</dbReference>
<organism evidence="1 2">
    <name type="scientific">Candidatus Komeilibacteria bacterium RIFCSPHIGHO2_01_FULL_52_14</name>
    <dbReference type="NCBI Taxonomy" id="1798549"/>
    <lineage>
        <taxon>Bacteria</taxon>
        <taxon>Candidatus Komeiliibacteriota</taxon>
    </lineage>
</organism>
<evidence type="ECO:0000313" key="1">
    <source>
        <dbReference type="EMBL" id="OGY90677.1"/>
    </source>
</evidence>
<sequence length="293" mass="33318">MELSREELGQLQKNAAAFMHEKRFTPPCIMSGHPVDHVLRGIFCKVKNFSTITKVVSVNGGTKRAFLIYRYPLSWVHSVTDNLQRWACGRPSTKPFRRATWQKSFVPKSTIPVIDLGPGFEGLVAMEYVPNFNLWDMLQGNAKKLTYDQLRPILFKVIDAVNAMHAQGQSWGELIANNIILHEDSLEPVICDTEVEYWKRTPLKTRKMFDFRDLVFSICGASKLPPVLKESLAGELFARIQDRDTKALLATYCSKRRSVGQVIFWQGLGGCLSCSWDDYNAIKRAIVAAWDRS</sequence>
<accession>A0A1G2BR48</accession>
<dbReference type="EMBL" id="MHKK01000001">
    <property type="protein sequence ID" value="OGY90677.1"/>
    <property type="molecule type" value="Genomic_DNA"/>
</dbReference>
<dbReference type="Proteomes" id="UP000177817">
    <property type="component" value="Unassembled WGS sequence"/>
</dbReference>
<comment type="caution">
    <text evidence="1">The sequence shown here is derived from an EMBL/GenBank/DDBJ whole genome shotgun (WGS) entry which is preliminary data.</text>
</comment>
<dbReference type="SUPFAM" id="SSF56112">
    <property type="entry name" value="Protein kinase-like (PK-like)"/>
    <property type="match status" value="1"/>
</dbReference>
<reference evidence="1 2" key="1">
    <citation type="journal article" date="2016" name="Nat. Commun.">
        <title>Thousands of microbial genomes shed light on interconnected biogeochemical processes in an aquifer system.</title>
        <authorList>
            <person name="Anantharaman K."/>
            <person name="Brown C.T."/>
            <person name="Hug L.A."/>
            <person name="Sharon I."/>
            <person name="Castelle C.J."/>
            <person name="Probst A.J."/>
            <person name="Thomas B.C."/>
            <person name="Singh A."/>
            <person name="Wilkins M.J."/>
            <person name="Karaoz U."/>
            <person name="Brodie E.L."/>
            <person name="Williams K.H."/>
            <person name="Hubbard S.S."/>
            <person name="Banfield J.F."/>
        </authorList>
    </citation>
    <scope>NUCLEOTIDE SEQUENCE [LARGE SCALE GENOMIC DNA]</scope>
</reference>